<feature type="non-terminal residue" evidence="1">
    <location>
        <position position="1"/>
    </location>
</feature>
<sequence>WCPRITRLQIYRILNTINTKFHLLPHLELAKRPENHIMLSLTTVGDNNTINIGLNGHLSIRRSLYPLGIFMPLLRQVL</sequence>
<protein>
    <submittedName>
        <fullName evidence="1">Uncharacterized protein</fullName>
    </submittedName>
</protein>
<dbReference type="AlphaFoldDB" id="A0A1V6RET4"/>
<gene>
    <name evidence="1" type="ORF">PENVUL_c060G02965</name>
</gene>
<evidence type="ECO:0000313" key="2">
    <source>
        <dbReference type="Proteomes" id="UP000191518"/>
    </source>
</evidence>
<accession>A0A1V6RET4</accession>
<keyword evidence="2" id="KW-1185">Reference proteome</keyword>
<reference evidence="2" key="1">
    <citation type="journal article" date="2017" name="Nat. Microbiol.">
        <title>Global analysis of biosynthetic gene clusters reveals vast potential of secondary metabolite production in Penicillium species.</title>
        <authorList>
            <person name="Nielsen J.C."/>
            <person name="Grijseels S."/>
            <person name="Prigent S."/>
            <person name="Ji B."/>
            <person name="Dainat J."/>
            <person name="Nielsen K.F."/>
            <person name="Frisvad J.C."/>
            <person name="Workman M."/>
            <person name="Nielsen J."/>
        </authorList>
    </citation>
    <scope>NUCLEOTIDE SEQUENCE [LARGE SCALE GENOMIC DNA]</scope>
    <source>
        <strain evidence="2">IBT 29486</strain>
    </source>
</reference>
<comment type="caution">
    <text evidence="1">The sequence shown here is derived from an EMBL/GenBank/DDBJ whole genome shotgun (WGS) entry which is preliminary data.</text>
</comment>
<dbReference type="EMBL" id="MDYP01000060">
    <property type="protein sequence ID" value="OQE00014.1"/>
    <property type="molecule type" value="Genomic_DNA"/>
</dbReference>
<proteinExistence type="predicted"/>
<dbReference type="Proteomes" id="UP000191518">
    <property type="component" value="Unassembled WGS sequence"/>
</dbReference>
<organism evidence="1 2">
    <name type="scientific">Penicillium vulpinum</name>
    <dbReference type="NCBI Taxonomy" id="29845"/>
    <lineage>
        <taxon>Eukaryota</taxon>
        <taxon>Fungi</taxon>
        <taxon>Dikarya</taxon>
        <taxon>Ascomycota</taxon>
        <taxon>Pezizomycotina</taxon>
        <taxon>Eurotiomycetes</taxon>
        <taxon>Eurotiomycetidae</taxon>
        <taxon>Eurotiales</taxon>
        <taxon>Aspergillaceae</taxon>
        <taxon>Penicillium</taxon>
    </lineage>
</organism>
<evidence type="ECO:0000313" key="1">
    <source>
        <dbReference type="EMBL" id="OQE00014.1"/>
    </source>
</evidence>
<name>A0A1V6RET4_9EURO</name>